<comment type="similarity">
    <text evidence="2">Belongs to the major facilitator superfamily. Nitrate/nitrite porter (TC 2.A.1.8) family.</text>
</comment>
<dbReference type="CDD" id="cd17341">
    <property type="entry name" value="MFS_NRT2_like"/>
    <property type="match status" value="1"/>
</dbReference>
<gene>
    <name evidence="10" type="ORF">CEUSTIGMA_g3262.t1</name>
</gene>
<keyword evidence="3" id="KW-0813">Transport</keyword>
<accession>A0A250WYP6</accession>
<feature type="transmembrane region" description="Helical" evidence="9">
    <location>
        <begin position="425"/>
        <end position="443"/>
    </location>
</feature>
<evidence type="ECO:0000256" key="3">
    <source>
        <dbReference type="ARBA" id="ARBA00022448"/>
    </source>
</evidence>
<feature type="transmembrane region" description="Helical" evidence="9">
    <location>
        <begin position="331"/>
        <end position="353"/>
    </location>
</feature>
<evidence type="ECO:0000256" key="2">
    <source>
        <dbReference type="ARBA" id="ARBA00008432"/>
    </source>
</evidence>
<comment type="subcellular location">
    <subcellularLocation>
        <location evidence="1">Membrane</location>
        <topology evidence="1">Multi-pass membrane protein</topology>
    </subcellularLocation>
</comment>
<dbReference type="Proteomes" id="UP000232323">
    <property type="component" value="Unassembled WGS sequence"/>
</dbReference>
<dbReference type="SUPFAM" id="SSF103473">
    <property type="entry name" value="MFS general substrate transporter"/>
    <property type="match status" value="1"/>
</dbReference>
<evidence type="ECO:0000256" key="4">
    <source>
        <dbReference type="ARBA" id="ARBA00022692"/>
    </source>
</evidence>
<evidence type="ECO:0000256" key="5">
    <source>
        <dbReference type="ARBA" id="ARBA00022989"/>
    </source>
</evidence>
<dbReference type="GO" id="GO:0016020">
    <property type="term" value="C:membrane"/>
    <property type="evidence" value="ECO:0007669"/>
    <property type="project" value="UniProtKB-SubCell"/>
</dbReference>
<keyword evidence="11" id="KW-1185">Reference proteome</keyword>
<evidence type="ECO:0008006" key="12">
    <source>
        <dbReference type="Google" id="ProtNLM"/>
    </source>
</evidence>
<evidence type="ECO:0000256" key="9">
    <source>
        <dbReference type="SAM" id="Phobius"/>
    </source>
</evidence>
<dbReference type="EMBL" id="BEGY01000014">
    <property type="protein sequence ID" value="GAX75819.1"/>
    <property type="molecule type" value="Genomic_DNA"/>
</dbReference>
<name>A0A250WYP6_9CHLO</name>
<organism evidence="10 11">
    <name type="scientific">Chlamydomonas eustigma</name>
    <dbReference type="NCBI Taxonomy" id="1157962"/>
    <lineage>
        <taxon>Eukaryota</taxon>
        <taxon>Viridiplantae</taxon>
        <taxon>Chlorophyta</taxon>
        <taxon>core chlorophytes</taxon>
        <taxon>Chlorophyceae</taxon>
        <taxon>CS clade</taxon>
        <taxon>Chlamydomonadales</taxon>
        <taxon>Chlamydomonadaceae</taxon>
        <taxon>Chlamydomonas</taxon>
    </lineage>
</organism>
<dbReference type="Gene3D" id="1.20.1250.20">
    <property type="entry name" value="MFS general substrate transporter like domains"/>
    <property type="match status" value="2"/>
</dbReference>
<feature type="transmembrane region" description="Helical" evidence="9">
    <location>
        <begin position="105"/>
        <end position="125"/>
    </location>
</feature>
<dbReference type="GO" id="GO:1990351">
    <property type="term" value="C:transporter complex"/>
    <property type="evidence" value="ECO:0007669"/>
    <property type="project" value="UniProtKB-ARBA"/>
</dbReference>
<feature type="transmembrane region" description="Helical" evidence="9">
    <location>
        <begin position="261"/>
        <end position="285"/>
    </location>
</feature>
<feature type="transmembrane region" description="Helical" evidence="9">
    <location>
        <begin position="132"/>
        <end position="152"/>
    </location>
</feature>
<dbReference type="AlphaFoldDB" id="A0A250WYP6"/>
<feature type="compositionally biased region" description="Basic residues" evidence="8">
    <location>
        <begin position="492"/>
        <end position="501"/>
    </location>
</feature>
<dbReference type="InterPro" id="IPR011701">
    <property type="entry name" value="MFS"/>
</dbReference>
<dbReference type="STRING" id="1157962.A0A250WYP6"/>
<dbReference type="PANTHER" id="PTHR23515">
    <property type="entry name" value="HIGH-AFFINITY NITRATE TRANSPORTER 2.3"/>
    <property type="match status" value="1"/>
</dbReference>
<dbReference type="GO" id="GO:0015112">
    <property type="term" value="F:nitrate transmembrane transporter activity"/>
    <property type="evidence" value="ECO:0007669"/>
    <property type="project" value="InterPro"/>
</dbReference>
<dbReference type="GO" id="GO:0042128">
    <property type="term" value="P:nitrate assimilation"/>
    <property type="evidence" value="ECO:0007669"/>
    <property type="project" value="UniProtKB-KW"/>
</dbReference>
<reference evidence="10 11" key="1">
    <citation type="submission" date="2017-08" db="EMBL/GenBank/DDBJ databases">
        <title>Acidophilic green algal genome provides insights into adaptation to an acidic environment.</title>
        <authorList>
            <person name="Hirooka S."/>
            <person name="Hirose Y."/>
            <person name="Kanesaki Y."/>
            <person name="Higuchi S."/>
            <person name="Fujiwara T."/>
            <person name="Onuma R."/>
            <person name="Era A."/>
            <person name="Ohbayashi R."/>
            <person name="Uzuka A."/>
            <person name="Nozaki H."/>
            <person name="Yoshikawa H."/>
            <person name="Miyagishima S.Y."/>
        </authorList>
    </citation>
    <scope>NUCLEOTIDE SEQUENCE [LARGE SCALE GENOMIC DNA]</scope>
    <source>
        <strain evidence="10 11">NIES-2499</strain>
    </source>
</reference>
<feature type="transmembrane region" description="Helical" evidence="9">
    <location>
        <begin position="359"/>
        <end position="379"/>
    </location>
</feature>
<feature type="transmembrane region" description="Helical" evidence="9">
    <location>
        <begin position="291"/>
        <end position="310"/>
    </location>
</feature>
<dbReference type="InterPro" id="IPR044772">
    <property type="entry name" value="NO3_transporter"/>
</dbReference>
<feature type="region of interest" description="Disordered" evidence="8">
    <location>
        <begin position="488"/>
        <end position="515"/>
    </location>
</feature>
<keyword evidence="5 9" id="KW-1133">Transmembrane helix</keyword>
<dbReference type="InterPro" id="IPR036259">
    <property type="entry name" value="MFS_trans_sf"/>
</dbReference>
<feature type="transmembrane region" description="Helical" evidence="9">
    <location>
        <begin position="391"/>
        <end position="413"/>
    </location>
</feature>
<dbReference type="OrthoDB" id="434240at2759"/>
<keyword evidence="7 9" id="KW-0472">Membrane</keyword>
<evidence type="ECO:0000256" key="6">
    <source>
        <dbReference type="ARBA" id="ARBA00023063"/>
    </source>
</evidence>
<evidence type="ECO:0000313" key="11">
    <source>
        <dbReference type="Proteomes" id="UP000232323"/>
    </source>
</evidence>
<keyword evidence="4 9" id="KW-0812">Transmembrane</keyword>
<keyword evidence="6" id="KW-0534">Nitrate assimilation</keyword>
<feature type="transmembrane region" description="Helical" evidence="9">
    <location>
        <begin position="77"/>
        <end position="99"/>
    </location>
</feature>
<feature type="transmembrane region" description="Helical" evidence="9">
    <location>
        <begin position="44"/>
        <end position="65"/>
    </location>
</feature>
<evidence type="ECO:0000313" key="10">
    <source>
        <dbReference type="EMBL" id="GAX75819.1"/>
    </source>
</evidence>
<feature type="transmembrane region" description="Helical" evidence="9">
    <location>
        <begin position="203"/>
        <end position="224"/>
    </location>
</feature>
<comment type="caution">
    <text evidence="10">The sequence shown here is derived from an EMBL/GenBank/DDBJ whole genome shotgun (WGS) entry which is preliminary data.</text>
</comment>
<dbReference type="FunFam" id="1.20.1250.20:FF:000053">
    <property type="entry name" value="Nitrate transporter 2.1"/>
    <property type="match status" value="1"/>
</dbReference>
<evidence type="ECO:0000256" key="8">
    <source>
        <dbReference type="SAM" id="MobiDB-lite"/>
    </source>
</evidence>
<sequence length="542" mass="57872">MSSVESGTLDKETPVYDLPVDSECKATKIKIFSLAAPHMRVFHLAWISFFMTFFATFAPAALLPLIRENLSMTQAQVGISGVTAVVGTVVGRLVMGIVLDAVGPRMSSAVMMMWFCVPVFCISMVTSGAGFIAVRLFIGIALCQFVCCQYWVGSMFNVRIVGTANAIAAGWGNMGGGVTEIVMPALAAGIATGGVHNFSAWRWAFFIPGGIFVMMGILILVFGVDHALGDFRALKKNGILSTNKGSAWLNVKCALGNYRSWILALCYGFSFGVELTVDNIIVLYLYDQFGLSLVTAGGLGAMFGLMNLFSRASGGALSDLMATRFGIRGRLWVIFIIQLLSGAFCIAMSSLSLNLSGTIATMIIFSIFCQQACGANYGVVPFVSRRAYGGVAGLVGAGGNVGAIITQLAFFQGSEASPHFTVPAGLKWMGVTILIIPLSLLFIHFPMWGGMLFPGDPEVTEEDYYIQEWTAEEIAQGLHSTAMKFAMESKSQRPRSHLKKGRASDLSISLDPPSKPQAIAENVEVVQSSAVAQVAAEEAGSN</sequence>
<evidence type="ECO:0000256" key="7">
    <source>
        <dbReference type="ARBA" id="ARBA00023136"/>
    </source>
</evidence>
<evidence type="ECO:0000256" key="1">
    <source>
        <dbReference type="ARBA" id="ARBA00004141"/>
    </source>
</evidence>
<proteinExistence type="inferred from homology"/>
<dbReference type="Pfam" id="PF07690">
    <property type="entry name" value="MFS_1"/>
    <property type="match status" value="1"/>
</dbReference>
<protein>
    <recommendedName>
        <fullName evidence="12">Nitrate/nitrite transporter</fullName>
    </recommendedName>
</protein>